<proteinExistence type="predicted"/>
<reference evidence="2" key="1">
    <citation type="submission" date="2018-11" db="EMBL/GenBank/DDBJ databases">
        <authorList>
            <person name="Alioto T."/>
            <person name="Alioto T."/>
        </authorList>
    </citation>
    <scope>NUCLEOTIDE SEQUENCE</scope>
</reference>
<keyword evidence="1" id="KW-0732">Signal</keyword>
<feature type="chain" id="PRO_5033006004" evidence="1">
    <location>
        <begin position="23"/>
        <end position="114"/>
    </location>
</feature>
<comment type="caution">
    <text evidence="2">The sequence shown here is derived from an EMBL/GenBank/DDBJ whole genome shotgun (WGS) entry which is preliminary data.</text>
</comment>
<dbReference type="Proteomes" id="UP000596742">
    <property type="component" value="Unassembled WGS sequence"/>
</dbReference>
<organism evidence="2 3">
    <name type="scientific">Mytilus galloprovincialis</name>
    <name type="common">Mediterranean mussel</name>
    <dbReference type="NCBI Taxonomy" id="29158"/>
    <lineage>
        <taxon>Eukaryota</taxon>
        <taxon>Metazoa</taxon>
        <taxon>Spiralia</taxon>
        <taxon>Lophotrochozoa</taxon>
        <taxon>Mollusca</taxon>
        <taxon>Bivalvia</taxon>
        <taxon>Autobranchia</taxon>
        <taxon>Pteriomorphia</taxon>
        <taxon>Mytilida</taxon>
        <taxon>Mytiloidea</taxon>
        <taxon>Mytilidae</taxon>
        <taxon>Mytilinae</taxon>
        <taxon>Mytilus</taxon>
    </lineage>
</organism>
<name>A0A8B6BYF3_MYTGA</name>
<evidence type="ECO:0000256" key="1">
    <source>
        <dbReference type="SAM" id="SignalP"/>
    </source>
</evidence>
<dbReference type="EMBL" id="UYJE01000849">
    <property type="protein sequence ID" value="VDH97001.1"/>
    <property type="molecule type" value="Genomic_DNA"/>
</dbReference>
<evidence type="ECO:0000313" key="2">
    <source>
        <dbReference type="EMBL" id="VDH97001.1"/>
    </source>
</evidence>
<protein>
    <submittedName>
        <fullName evidence="2">Uncharacterized protein</fullName>
    </submittedName>
</protein>
<evidence type="ECO:0000313" key="3">
    <source>
        <dbReference type="Proteomes" id="UP000596742"/>
    </source>
</evidence>
<dbReference type="OrthoDB" id="6132278at2759"/>
<accession>A0A8B6BYF3</accession>
<gene>
    <name evidence="2" type="ORF">MGAL_10B042003</name>
</gene>
<sequence>MFCVKLLGLLIAGLLLIPESYATYDKLECHECDRMADHCAFRCQWQPTYAKFYYCDDHCTRRNLACQSRCKRRNGQPLLVQNVPIARKIGGAAAKRQPGRISEEDIKQYYQHQK</sequence>
<keyword evidence="3" id="KW-1185">Reference proteome</keyword>
<feature type="signal peptide" evidence="1">
    <location>
        <begin position="1"/>
        <end position="22"/>
    </location>
</feature>
<dbReference type="AlphaFoldDB" id="A0A8B6BYF3"/>